<keyword evidence="8" id="KW-0626">Porin</keyword>
<evidence type="ECO:0000256" key="10">
    <source>
        <dbReference type="ARBA" id="ARBA00023237"/>
    </source>
</evidence>
<dbReference type="CDD" id="cd00342">
    <property type="entry name" value="gram_neg_porins"/>
    <property type="match status" value="1"/>
</dbReference>
<comment type="subunit">
    <text evidence="2">Homotrimer.</text>
</comment>
<dbReference type="PANTHER" id="PTHR34501">
    <property type="entry name" value="PROTEIN YDDL-RELATED"/>
    <property type="match status" value="1"/>
</dbReference>
<dbReference type="PANTHER" id="PTHR34501:SF9">
    <property type="entry name" value="MAJOR OUTER MEMBRANE PROTEIN P.IA"/>
    <property type="match status" value="1"/>
</dbReference>
<keyword evidence="5" id="KW-0812">Transmembrane</keyword>
<dbReference type="PRINTS" id="PR00182">
    <property type="entry name" value="ECOLNEIPORIN"/>
</dbReference>
<evidence type="ECO:0000256" key="7">
    <source>
        <dbReference type="ARBA" id="ARBA00023065"/>
    </source>
</evidence>
<feature type="chain" id="PRO_5046866500" evidence="11">
    <location>
        <begin position="21"/>
        <end position="352"/>
    </location>
</feature>
<comment type="subcellular location">
    <subcellularLocation>
        <location evidence="1">Cell outer membrane</location>
        <topology evidence="1">Multi-pass membrane protein</topology>
    </subcellularLocation>
</comment>
<dbReference type="RefSeq" id="WP_326509205.1">
    <property type="nucleotide sequence ID" value="NZ_JAWIIV010000031.1"/>
</dbReference>
<evidence type="ECO:0000256" key="3">
    <source>
        <dbReference type="ARBA" id="ARBA00022448"/>
    </source>
</evidence>
<dbReference type="InterPro" id="IPR033900">
    <property type="entry name" value="Gram_neg_porin_domain"/>
</dbReference>
<gene>
    <name evidence="13" type="ORF">RY831_25540</name>
</gene>
<keyword evidence="7" id="KW-0406">Ion transport</keyword>
<evidence type="ECO:0000256" key="1">
    <source>
        <dbReference type="ARBA" id="ARBA00004571"/>
    </source>
</evidence>
<keyword evidence="14" id="KW-1185">Reference proteome</keyword>
<name>A0ABU6JHG1_9BURK</name>
<evidence type="ECO:0000259" key="12">
    <source>
        <dbReference type="Pfam" id="PF13609"/>
    </source>
</evidence>
<evidence type="ECO:0000256" key="2">
    <source>
        <dbReference type="ARBA" id="ARBA00011233"/>
    </source>
</evidence>
<dbReference type="InterPro" id="IPR050298">
    <property type="entry name" value="Gram-neg_bact_OMP"/>
</dbReference>
<feature type="domain" description="Porin" evidence="12">
    <location>
        <begin position="7"/>
        <end position="323"/>
    </location>
</feature>
<evidence type="ECO:0000256" key="5">
    <source>
        <dbReference type="ARBA" id="ARBA00022692"/>
    </source>
</evidence>
<reference evidence="13 14" key="1">
    <citation type="submission" date="2023-10" db="EMBL/GenBank/DDBJ databases">
        <title>Noviherbaspirillum sp. CPCC 100848 genome assembly.</title>
        <authorList>
            <person name="Li X.Y."/>
            <person name="Fang X.M."/>
        </authorList>
    </citation>
    <scope>NUCLEOTIDE SEQUENCE [LARGE SCALE GENOMIC DNA]</scope>
    <source>
        <strain evidence="13 14">CPCC 100848</strain>
    </source>
</reference>
<keyword evidence="9" id="KW-0472">Membrane</keyword>
<keyword evidence="4" id="KW-1134">Transmembrane beta strand</keyword>
<dbReference type="EMBL" id="JAWIIV010000031">
    <property type="protein sequence ID" value="MEC4722534.1"/>
    <property type="molecule type" value="Genomic_DNA"/>
</dbReference>
<comment type="caution">
    <text evidence="13">The sequence shown here is derived from an EMBL/GenBank/DDBJ whole genome shotgun (WGS) entry which is preliminary data.</text>
</comment>
<proteinExistence type="predicted"/>
<keyword evidence="3" id="KW-0813">Transport</keyword>
<evidence type="ECO:0000256" key="6">
    <source>
        <dbReference type="ARBA" id="ARBA00022729"/>
    </source>
</evidence>
<evidence type="ECO:0000256" key="9">
    <source>
        <dbReference type="ARBA" id="ARBA00023136"/>
    </source>
</evidence>
<dbReference type="Pfam" id="PF13609">
    <property type="entry name" value="Porin_4"/>
    <property type="match status" value="1"/>
</dbReference>
<dbReference type="SUPFAM" id="SSF56935">
    <property type="entry name" value="Porins"/>
    <property type="match status" value="1"/>
</dbReference>
<evidence type="ECO:0000256" key="4">
    <source>
        <dbReference type="ARBA" id="ARBA00022452"/>
    </source>
</evidence>
<keyword evidence="10" id="KW-0998">Cell outer membrane</keyword>
<evidence type="ECO:0000313" key="14">
    <source>
        <dbReference type="Proteomes" id="UP001352263"/>
    </source>
</evidence>
<accession>A0ABU6JHG1</accession>
<dbReference type="Gene3D" id="2.40.160.10">
    <property type="entry name" value="Porin"/>
    <property type="match status" value="1"/>
</dbReference>
<feature type="signal peptide" evidence="11">
    <location>
        <begin position="1"/>
        <end position="20"/>
    </location>
</feature>
<dbReference type="InterPro" id="IPR023614">
    <property type="entry name" value="Porin_dom_sf"/>
</dbReference>
<organism evidence="13 14">
    <name type="scientific">Noviherbaspirillum album</name>
    <dbReference type="NCBI Taxonomy" id="3080276"/>
    <lineage>
        <taxon>Bacteria</taxon>
        <taxon>Pseudomonadati</taxon>
        <taxon>Pseudomonadota</taxon>
        <taxon>Betaproteobacteria</taxon>
        <taxon>Burkholderiales</taxon>
        <taxon>Oxalobacteraceae</taxon>
        <taxon>Noviherbaspirillum</taxon>
    </lineage>
</organism>
<evidence type="ECO:0000313" key="13">
    <source>
        <dbReference type="EMBL" id="MEC4722534.1"/>
    </source>
</evidence>
<keyword evidence="6 11" id="KW-0732">Signal</keyword>
<evidence type="ECO:0000256" key="8">
    <source>
        <dbReference type="ARBA" id="ARBA00023114"/>
    </source>
</evidence>
<dbReference type="Proteomes" id="UP001352263">
    <property type="component" value="Unassembled WGS sequence"/>
</dbReference>
<dbReference type="InterPro" id="IPR001702">
    <property type="entry name" value="Porin_Gram-ve"/>
</dbReference>
<evidence type="ECO:0000256" key="11">
    <source>
        <dbReference type="SAM" id="SignalP"/>
    </source>
</evidence>
<protein>
    <submittedName>
        <fullName evidence="13">Porin</fullName>
    </submittedName>
</protein>
<sequence length="352" mass="36514">MKKSLLALAVIGAFAGAAQAQTSVTIYGSIDAGVRYTNNADAAGNSRVSMGTGTFGNGNFNRNRLGFKGVEDLGGGMNAHFTIETGFNSGTGTLDNAANRLFNRSAFVGLGGSWGSLDLGRQYSVNFKTIALYDPFSYKFTSIVPLAGNGGLTWLDNDIQYTGTFGPITARAEWALGEVAGSNTNGATRAVGIGYSGGPFSAGAAYTRRDVAASAVAGAPFVDVDNWTVGGAFTTGPFRVAAGYARQEADTVAGASNETDDMWLGGSFALSPAAQLTAGYYRTKLDAAAGADARRNTWIIGATYALSKRTNLYADIDRSTYNGTGNPATWGIQRAGTYDSVTGVSIGVNHLF</sequence>